<protein>
    <recommendedName>
        <fullName evidence="3">alpha-galactosidase</fullName>
        <ecNumber evidence="3">3.2.1.22</ecNumber>
    </recommendedName>
    <alternativeName>
        <fullName evidence="7">Melibiase D</fullName>
    </alternativeName>
</protein>
<proteinExistence type="inferred from homology"/>
<evidence type="ECO:0000256" key="3">
    <source>
        <dbReference type="ARBA" id="ARBA00012755"/>
    </source>
</evidence>
<evidence type="ECO:0000313" key="9">
    <source>
        <dbReference type="EMBL" id="KAK5113393.1"/>
    </source>
</evidence>
<evidence type="ECO:0000256" key="2">
    <source>
        <dbReference type="ARBA" id="ARBA00009743"/>
    </source>
</evidence>
<dbReference type="InterPro" id="IPR013785">
    <property type="entry name" value="Aldolase_TIM"/>
</dbReference>
<evidence type="ECO:0000256" key="4">
    <source>
        <dbReference type="ARBA" id="ARBA00022729"/>
    </source>
</evidence>
<dbReference type="GO" id="GO:0004557">
    <property type="term" value="F:alpha-galactosidase activity"/>
    <property type="evidence" value="ECO:0007669"/>
    <property type="project" value="UniProtKB-EC"/>
</dbReference>
<comment type="similarity">
    <text evidence="2">Belongs to the glycosyl hydrolase 27 family.</text>
</comment>
<dbReference type="GO" id="GO:0005975">
    <property type="term" value="P:carbohydrate metabolic process"/>
    <property type="evidence" value="ECO:0007669"/>
    <property type="project" value="InterPro"/>
</dbReference>
<feature type="domain" description="Alpha galactosidase C-terminal" evidence="8">
    <location>
        <begin position="88"/>
        <end position="150"/>
    </location>
</feature>
<dbReference type="Gene3D" id="3.20.20.70">
    <property type="entry name" value="Aldolase class I"/>
    <property type="match status" value="1"/>
</dbReference>
<dbReference type="EMBL" id="JAVRRL010000024">
    <property type="protein sequence ID" value="KAK5113393.1"/>
    <property type="molecule type" value="Genomic_DNA"/>
</dbReference>
<evidence type="ECO:0000259" key="8">
    <source>
        <dbReference type="Pfam" id="PF17801"/>
    </source>
</evidence>
<dbReference type="InterPro" id="IPR002241">
    <property type="entry name" value="Glyco_hydro_27"/>
</dbReference>
<evidence type="ECO:0000256" key="6">
    <source>
        <dbReference type="ARBA" id="ARBA00023295"/>
    </source>
</evidence>
<accession>A0AAN7YGW9</accession>
<comment type="caution">
    <text evidence="9">The sequence shown here is derived from an EMBL/GenBank/DDBJ whole genome shotgun (WGS) entry which is preliminary data.</text>
</comment>
<dbReference type="InterPro" id="IPR013780">
    <property type="entry name" value="Glyco_hydro_b"/>
</dbReference>
<keyword evidence="5" id="KW-0378">Hydrolase</keyword>
<dbReference type="PANTHER" id="PTHR11452:SF75">
    <property type="entry name" value="ALPHA-GALACTOSIDASE MEL1"/>
    <property type="match status" value="1"/>
</dbReference>
<dbReference type="InterPro" id="IPR041233">
    <property type="entry name" value="Melibiase_C"/>
</dbReference>
<dbReference type="SUPFAM" id="SSF51445">
    <property type="entry name" value="(Trans)glycosidases"/>
    <property type="match status" value="1"/>
</dbReference>
<reference evidence="9" key="1">
    <citation type="submission" date="2023-08" db="EMBL/GenBank/DDBJ databases">
        <title>Black Yeasts Isolated from many extreme environments.</title>
        <authorList>
            <person name="Coleine C."/>
            <person name="Stajich J.E."/>
            <person name="Selbmann L."/>
        </authorList>
    </citation>
    <scope>NUCLEOTIDE SEQUENCE</scope>
    <source>
        <strain evidence="9">CCFEE 5401</strain>
    </source>
</reference>
<dbReference type="Pfam" id="PF16499">
    <property type="entry name" value="Melibiase_2"/>
    <property type="match status" value="1"/>
</dbReference>
<evidence type="ECO:0000256" key="5">
    <source>
        <dbReference type="ARBA" id="ARBA00022801"/>
    </source>
</evidence>
<evidence type="ECO:0000256" key="1">
    <source>
        <dbReference type="ARBA" id="ARBA00001255"/>
    </source>
</evidence>
<dbReference type="PANTHER" id="PTHR11452">
    <property type="entry name" value="ALPHA-GALACTOSIDASE/ALPHA-N-ACETYLGALACTOSAMINIDASE"/>
    <property type="match status" value="1"/>
</dbReference>
<dbReference type="InterPro" id="IPR017853">
    <property type="entry name" value="GH"/>
</dbReference>
<keyword evidence="4" id="KW-0732">Signal</keyword>
<keyword evidence="6" id="KW-0326">Glycosidase</keyword>
<dbReference type="AlphaFoldDB" id="A0AAN7YGW9"/>
<evidence type="ECO:0000313" key="10">
    <source>
        <dbReference type="Proteomes" id="UP001310890"/>
    </source>
</evidence>
<dbReference type="Gene3D" id="2.60.40.1180">
    <property type="entry name" value="Golgi alpha-mannosidase II"/>
    <property type="match status" value="1"/>
</dbReference>
<dbReference type="EC" id="3.2.1.22" evidence="3"/>
<dbReference type="Pfam" id="PF17801">
    <property type="entry name" value="Melibiase_C"/>
    <property type="match status" value="1"/>
</dbReference>
<dbReference type="SUPFAM" id="SSF51011">
    <property type="entry name" value="Glycosyl hydrolase domain"/>
    <property type="match status" value="1"/>
</dbReference>
<comment type="catalytic activity">
    <reaction evidence="1">
        <text>Hydrolysis of terminal, non-reducing alpha-D-galactose residues in alpha-D-galactosides, including galactose oligosaccharides, galactomannans and galactolipids.</text>
        <dbReference type="EC" id="3.2.1.22"/>
    </reaction>
</comment>
<gene>
    <name evidence="9" type="ORF">LTR62_003493</name>
</gene>
<organism evidence="9 10">
    <name type="scientific">Meristemomyces frigidus</name>
    <dbReference type="NCBI Taxonomy" id="1508187"/>
    <lineage>
        <taxon>Eukaryota</taxon>
        <taxon>Fungi</taxon>
        <taxon>Dikarya</taxon>
        <taxon>Ascomycota</taxon>
        <taxon>Pezizomycotina</taxon>
        <taxon>Dothideomycetes</taxon>
        <taxon>Dothideomycetidae</taxon>
        <taxon>Mycosphaerellales</taxon>
        <taxon>Teratosphaeriaceae</taxon>
        <taxon>Meristemomyces</taxon>
    </lineage>
</organism>
<evidence type="ECO:0000256" key="7">
    <source>
        <dbReference type="ARBA" id="ARBA00041452"/>
    </source>
</evidence>
<sequence length="228" mass="24777">MPGGWSDLDMLEVGLGGMTDGEYVAHFSMWAALKSPLLLGNDIRKLDAKTLSIINNPAIIAISQDPLRKAVQRIALNTSVPVDSFGIGETHIWSGALANGDQIVIFLNAADTALYMQTTLAEIFVMDGPHGSAPQAKQTWDVHDLWQHGHSRMKLGDAQALLDAESQESRHAVFERLDWFNASTTSYADALAANDERLFGYKVGEVKAGRQSEFSCPTTCGEGLQAEE</sequence>
<dbReference type="Proteomes" id="UP001310890">
    <property type="component" value="Unassembled WGS sequence"/>
</dbReference>
<name>A0AAN7YGW9_9PEZI</name>